<evidence type="ECO:0000256" key="2">
    <source>
        <dbReference type="ARBA" id="ARBA00005992"/>
    </source>
</evidence>
<keyword evidence="5" id="KW-0378">Hydrolase</keyword>
<evidence type="ECO:0000256" key="4">
    <source>
        <dbReference type="ARBA" id="ARBA00022679"/>
    </source>
</evidence>
<keyword evidence="3" id="KW-0328">Glycosyltransferase</keyword>
<evidence type="ECO:0000256" key="3">
    <source>
        <dbReference type="ARBA" id="ARBA00022676"/>
    </source>
</evidence>
<dbReference type="PANTHER" id="PTHR30582">
    <property type="entry name" value="L,D-TRANSPEPTIDASE"/>
    <property type="match status" value="1"/>
</dbReference>
<dbReference type="PANTHER" id="PTHR30582:SF24">
    <property type="entry name" value="L,D-TRANSPEPTIDASE ERFK_SRFK-RELATED"/>
    <property type="match status" value="1"/>
</dbReference>
<keyword evidence="8 9" id="KW-0961">Cell wall biogenesis/degradation</keyword>
<dbReference type="Gene3D" id="2.40.440.10">
    <property type="entry name" value="L,D-transpeptidase catalytic domain-like"/>
    <property type="match status" value="1"/>
</dbReference>
<dbReference type="PROSITE" id="PS52029">
    <property type="entry name" value="LD_TPASE"/>
    <property type="match status" value="1"/>
</dbReference>
<dbReference type="InterPro" id="IPR005490">
    <property type="entry name" value="LD_TPept_cat_dom"/>
</dbReference>
<gene>
    <name evidence="11" type="ORF">H6G81_20900</name>
</gene>
<feature type="domain" description="L,D-TPase catalytic" evidence="10">
    <location>
        <begin position="90"/>
        <end position="217"/>
    </location>
</feature>
<feature type="active site" description="Proton donor/acceptor" evidence="9">
    <location>
        <position position="177"/>
    </location>
</feature>
<dbReference type="SUPFAM" id="SSF141523">
    <property type="entry name" value="L,D-transpeptidase catalytic domain-like"/>
    <property type="match status" value="1"/>
</dbReference>
<sequence>MQQIISSSMYYRSVLKLGLISISLLFWLQLRAIAETTVEQGVTEKTIISQLNSSPAQPNLPSTSERMMRLLLRLKPLVQPIPANTSEQNIHLLLVLKQRKLYVYQGDVLLTSYPVAIGKPKWETPTGKFKVLNMIENPAWENPFVSKTEVVPPGLKNPLGERWIGFWTDGKNEIGFHGTYKRDSVGKSISHGCVRLYNEDVRKLYEIVKIGTSVTVVP</sequence>
<keyword evidence="4" id="KW-0808">Transferase</keyword>
<evidence type="ECO:0000256" key="1">
    <source>
        <dbReference type="ARBA" id="ARBA00004752"/>
    </source>
</evidence>
<keyword evidence="12" id="KW-1185">Reference proteome</keyword>
<evidence type="ECO:0000313" key="11">
    <source>
        <dbReference type="EMBL" id="MBD2606923.1"/>
    </source>
</evidence>
<accession>A0ABR8GUU2</accession>
<organism evidence="11 12">
    <name type="scientific">Scytonema hofmannii FACHB-248</name>
    <dbReference type="NCBI Taxonomy" id="1842502"/>
    <lineage>
        <taxon>Bacteria</taxon>
        <taxon>Bacillati</taxon>
        <taxon>Cyanobacteriota</taxon>
        <taxon>Cyanophyceae</taxon>
        <taxon>Nostocales</taxon>
        <taxon>Scytonemataceae</taxon>
        <taxon>Scytonema</taxon>
    </lineage>
</organism>
<name>A0ABR8GUU2_9CYAN</name>
<dbReference type="CDD" id="cd16913">
    <property type="entry name" value="YkuD_like"/>
    <property type="match status" value="1"/>
</dbReference>
<feature type="active site" description="Nucleophile" evidence="9">
    <location>
        <position position="193"/>
    </location>
</feature>
<evidence type="ECO:0000256" key="6">
    <source>
        <dbReference type="ARBA" id="ARBA00022960"/>
    </source>
</evidence>
<dbReference type="EMBL" id="JACJTA010000051">
    <property type="protein sequence ID" value="MBD2606923.1"/>
    <property type="molecule type" value="Genomic_DNA"/>
</dbReference>
<keyword evidence="6 9" id="KW-0133">Cell shape</keyword>
<comment type="pathway">
    <text evidence="1 9">Cell wall biogenesis; peptidoglycan biosynthesis.</text>
</comment>
<evidence type="ECO:0000256" key="5">
    <source>
        <dbReference type="ARBA" id="ARBA00022801"/>
    </source>
</evidence>
<evidence type="ECO:0000256" key="9">
    <source>
        <dbReference type="PROSITE-ProRule" id="PRU01373"/>
    </source>
</evidence>
<protein>
    <submittedName>
        <fullName evidence="11">L,D-transpeptidase</fullName>
    </submittedName>
</protein>
<dbReference type="Pfam" id="PF03734">
    <property type="entry name" value="YkuD"/>
    <property type="match status" value="1"/>
</dbReference>
<evidence type="ECO:0000256" key="7">
    <source>
        <dbReference type="ARBA" id="ARBA00022984"/>
    </source>
</evidence>
<dbReference type="RefSeq" id="WP_186227768.1">
    <property type="nucleotide sequence ID" value="NZ_JACJTA010000051.1"/>
</dbReference>
<evidence type="ECO:0000256" key="8">
    <source>
        <dbReference type="ARBA" id="ARBA00023316"/>
    </source>
</evidence>
<keyword evidence="7 9" id="KW-0573">Peptidoglycan synthesis</keyword>
<dbReference type="Proteomes" id="UP000660380">
    <property type="component" value="Unassembled WGS sequence"/>
</dbReference>
<reference evidence="11 12" key="1">
    <citation type="journal article" date="2020" name="ISME J.">
        <title>Comparative genomics reveals insights into cyanobacterial evolution and habitat adaptation.</title>
        <authorList>
            <person name="Chen M.Y."/>
            <person name="Teng W.K."/>
            <person name="Zhao L."/>
            <person name="Hu C.X."/>
            <person name="Zhou Y.K."/>
            <person name="Han B.P."/>
            <person name="Song L.R."/>
            <person name="Shu W.S."/>
        </authorList>
    </citation>
    <scope>NUCLEOTIDE SEQUENCE [LARGE SCALE GENOMIC DNA]</scope>
    <source>
        <strain evidence="11 12">FACHB-248</strain>
    </source>
</reference>
<dbReference type="InterPro" id="IPR038063">
    <property type="entry name" value="Transpep_catalytic_dom"/>
</dbReference>
<evidence type="ECO:0000259" key="10">
    <source>
        <dbReference type="PROSITE" id="PS52029"/>
    </source>
</evidence>
<comment type="similarity">
    <text evidence="2">Belongs to the YkuD family.</text>
</comment>
<evidence type="ECO:0000313" key="12">
    <source>
        <dbReference type="Proteomes" id="UP000660380"/>
    </source>
</evidence>
<proteinExistence type="inferred from homology"/>
<comment type="caution">
    <text evidence="11">The sequence shown here is derived from an EMBL/GenBank/DDBJ whole genome shotgun (WGS) entry which is preliminary data.</text>
</comment>
<dbReference type="InterPro" id="IPR050979">
    <property type="entry name" value="LD-transpeptidase"/>
</dbReference>